<organism evidence="2 3">
    <name type="scientific">Paenibacillus silvestris</name>
    <dbReference type="NCBI Taxonomy" id="2606219"/>
    <lineage>
        <taxon>Bacteria</taxon>
        <taxon>Bacillati</taxon>
        <taxon>Bacillota</taxon>
        <taxon>Bacilli</taxon>
        <taxon>Bacillales</taxon>
        <taxon>Paenibacillaceae</taxon>
        <taxon>Paenibacillus</taxon>
    </lineage>
</organism>
<dbReference type="EMBL" id="WTUZ01000039">
    <property type="protein sequence ID" value="MZQ86366.1"/>
    <property type="molecule type" value="Genomic_DNA"/>
</dbReference>
<name>A0A6L8V9T7_9BACL</name>
<comment type="caution">
    <text evidence="2">The sequence shown here is derived from an EMBL/GenBank/DDBJ whole genome shotgun (WGS) entry which is preliminary data.</text>
</comment>
<keyword evidence="1" id="KW-0472">Membrane</keyword>
<evidence type="ECO:0000313" key="2">
    <source>
        <dbReference type="EMBL" id="MZQ86366.1"/>
    </source>
</evidence>
<protein>
    <submittedName>
        <fullName evidence="2">Uncharacterized protein</fullName>
    </submittedName>
</protein>
<dbReference type="RefSeq" id="WP_161410783.1">
    <property type="nucleotide sequence ID" value="NZ_WTUZ01000039.1"/>
</dbReference>
<keyword evidence="1" id="KW-1133">Transmembrane helix</keyword>
<feature type="transmembrane region" description="Helical" evidence="1">
    <location>
        <begin position="66"/>
        <end position="84"/>
    </location>
</feature>
<dbReference type="AlphaFoldDB" id="A0A6L8V9T7"/>
<accession>A0A6L8V9T7</accession>
<feature type="transmembrane region" description="Helical" evidence="1">
    <location>
        <begin position="96"/>
        <end position="114"/>
    </location>
</feature>
<reference evidence="2 3" key="1">
    <citation type="submission" date="2019-12" db="EMBL/GenBank/DDBJ databases">
        <title>Paenibacillus sp. nov. sp. isolated from soil.</title>
        <authorList>
            <person name="Kim J."/>
            <person name="Jeong S.E."/>
            <person name="Jung H.S."/>
            <person name="Jeon C.O."/>
        </authorList>
    </citation>
    <scope>NUCLEOTIDE SEQUENCE [LARGE SCALE GENOMIC DNA]</scope>
    <source>
        <strain evidence="2 3">5J-6</strain>
    </source>
</reference>
<proteinExistence type="predicted"/>
<gene>
    <name evidence="2" type="ORF">GQF01_30115</name>
</gene>
<keyword evidence="3" id="KW-1185">Reference proteome</keyword>
<evidence type="ECO:0000313" key="3">
    <source>
        <dbReference type="Proteomes" id="UP000481087"/>
    </source>
</evidence>
<keyword evidence="1" id="KW-0812">Transmembrane</keyword>
<dbReference type="Proteomes" id="UP000481087">
    <property type="component" value="Unassembled WGS sequence"/>
</dbReference>
<evidence type="ECO:0000256" key="1">
    <source>
        <dbReference type="SAM" id="Phobius"/>
    </source>
</evidence>
<sequence>MTKDELEKILWSIALPGFPQLLDGKIAKGVLFIGLEILINVQSNFNTAIMLSFQGNTEKATQVTNYQWLMFYPCLYFFAMWDAYREAMGEKRPLMSMPFAFSAYLVTVGVMYSSTFRIKNVLLGPIWLPMICAPIGLWVGLILMKVTKRFLLSEDQK</sequence>
<feature type="transmembrane region" description="Helical" evidence="1">
    <location>
        <begin position="126"/>
        <end position="144"/>
    </location>
</feature>